<dbReference type="Pfam" id="PF04972">
    <property type="entry name" value="BON"/>
    <property type="match status" value="1"/>
</dbReference>
<dbReference type="SMART" id="SM00116">
    <property type="entry name" value="CBS"/>
    <property type="match status" value="2"/>
</dbReference>
<dbReference type="Pfam" id="PF00571">
    <property type="entry name" value="CBS"/>
    <property type="match status" value="2"/>
</dbReference>
<accession>A0A975NAV6</accession>
<dbReference type="InterPro" id="IPR000644">
    <property type="entry name" value="CBS_dom"/>
</dbReference>
<dbReference type="PROSITE" id="PS51371">
    <property type="entry name" value="CBS"/>
    <property type="match status" value="2"/>
</dbReference>
<protein>
    <submittedName>
        <fullName evidence="5">CBS domain-containing protein</fullName>
    </submittedName>
</protein>
<dbReference type="InterPro" id="IPR007055">
    <property type="entry name" value="BON_dom"/>
</dbReference>
<dbReference type="InterPro" id="IPR017080">
    <property type="entry name" value="UCP036990_CBS_BON"/>
</dbReference>
<gene>
    <name evidence="5" type="ORF">KMZ29_15325</name>
</gene>
<dbReference type="EMBL" id="CP076134">
    <property type="protein sequence ID" value="QWG11136.1"/>
    <property type="molecule type" value="Genomic_DNA"/>
</dbReference>
<evidence type="ECO:0000259" key="4">
    <source>
        <dbReference type="PROSITE" id="PS51371"/>
    </source>
</evidence>
<dbReference type="PANTHER" id="PTHR43080">
    <property type="entry name" value="CBS DOMAIN-CONTAINING PROTEIN CBSX3, MITOCHONDRIAL"/>
    <property type="match status" value="1"/>
</dbReference>
<evidence type="ECO:0000313" key="6">
    <source>
        <dbReference type="Proteomes" id="UP000680839"/>
    </source>
</evidence>
<dbReference type="InterPro" id="IPR051257">
    <property type="entry name" value="Diverse_CBS-Domain"/>
</dbReference>
<dbReference type="PIRSF" id="PIRSF036990">
    <property type="entry name" value="UCP036990_CBS_BON"/>
    <property type="match status" value="1"/>
</dbReference>
<keyword evidence="1 2" id="KW-0129">CBS domain</keyword>
<reference evidence="5" key="1">
    <citation type="submission" date="2021-06" db="EMBL/GenBank/DDBJ databases">
        <title>Bradyrhizobium sp. S2-20-1 Genome sequencing.</title>
        <authorList>
            <person name="Jin L."/>
        </authorList>
    </citation>
    <scope>NUCLEOTIDE SEQUENCE</scope>
    <source>
        <strain evidence="5">S2-20-1</strain>
    </source>
</reference>
<feature type="domain" description="BON" evidence="3">
    <location>
        <begin position="155"/>
        <end position="223"/>
    </location>
</feature>
<dbReference type="Gene3D" id="3.10.580.10">
    <property type="entry name" value="CBS-domain"/>
    <property type="match status" value="1"/>
</dbReference>
<feature type="domain" description="CBS" evidence="4">
    <location>
        <begin position="7"/>
        <end position="63"/>
    </location>
</feature>
<sequence>MLVRDVMISPVITVKPSTTVEEVARLFLDKRISAAPVLDDTGKIVGIVSEADLLHRVEAGTERQRSWWLQAFIQNDTLATEYVKAHGRKVSDVMTRSVIATAPDTPLHEVATSMEKNAIKRLPVLENGQLVGIVSRSNLLQAVATGRKLIEMTPSDQDIRERILSSLRKEPWAHTGLLNVTVSDGVVDLWGVAESKAERKAIKVAAEAAAGVRAVNDNLVTYSGGTWA</sequence>
<dbReference type="SUPFAM" id="SSF54631">
    <property type="entry name" value="CBS-domain pair"/>
    <property type="match status" value="1"/>
</dbReference>
<evidence type="ECO:0000313" key="5">
    <source>
        <dbReference type="EMBL" id="QWG11136.1"/>
    </source>
</evidence>
<dbReference type="InterPro" id="IPR046342">
    <property type="entry name" value="CBS_dom_sf"/>
</dbReference>
<feature type="domain" description="CBS" evidence="4">
    <location>
        <begin position="94"/>
        <end position="149"/>
    </location>
</feature>
<evidence type="ECO:0000256" key="1">
    <source>
        <dbReference type="ARBA" id="ARBA00023122"/>
    </source>
</evidence>
<dbReference type="AlphaFoldDB" id="A0A975NAV6"/>
<evidence type="ECO:0000259" key="3">
    <source>
        <dbReference type="PROSITE" id="PS50914"/>
    </source>
</evidence>
<name>A0A975NAV6_9BRAD</name>
<dbReference type="CDD" id="cd04586">
    <property type="entry name" value="CBS_pair_BON_assoc"/>
    <property type="match status" value="1"/>
</dbReference>
<dbReference type="PROSITE" id="PS50914">
    <property type="entry name" value="BON"/>
    <property type="match status" value="1"/>
</dbReference>
<dbReference type="RefSeq" id="WP_215620040.1">
    <property type="nucleotide sequence ID" value="NZ_CP076134.1"/>
</dbReference>
<dbReference type="Proteomes" id="UP000680839">
    <property type="component" value="Chromosome"/>
</dbReference>
<dbReference type="Gene3D" id="3.30.1340.30">
    <property type="match status" value="1"/>
</dbReference>
<evidence type="ECO:0000256" key="2">
    <source>
        <dbReference type="PROSITE-ProRule" id="PRU00703"/>
    </source>
</evidence>
<organism evidence="5 6">
    <name type="scientific">Bradyrhizobium sediminis</name>
    <dbReference type="NCBI Taxonomy" id="2840469"/>
    <lineage>
        <taxon>Bacteria</taxon>
        <taxon>Pseudomonadati</taxon>
        <taxon>Pseudomonadota</taxon>
        <taxon>Alphaproteobacteria</taxon>
        <taxon>Hyphomicrobiales</taxon>
        <taxon>Nitrobacteraceae</taxon>
        <taxon>Bradyrhizobium</taxon>
    </lineage>
</organism>
<dbReference type="PANTHER" id="PTHR43080:SF26">
    <property type="entry name" value="REGULATORY PROTEIN"/>
    <property type="match status" value="1"/>
</dbReference>
<proteinExistence type="predicted"/>